<accession>A0A6G0VMM9</accession>
<evidence type="ECO:0000313" key="1">
    <source>
        <dbReference type="EMBL" id="KAF0702456.1"/>
    </source>
</evidence>
<feature type="non-terminal residue" evidence="1">
    <location>
        <position position="1"/>
    </location>
</feature>
<name>A0A6G0VMM9_APHCR</name>
<proteinExistence type="predicted"/>
<protein>
    <submittedName>
        <fullName evidence="1">Zinc finger MYM-type protein 1-like</fullName>
    </submittedName>
</protein>
<dbReference type="PANTHER" id="PTHR45749:SF37">
    <property type="entry name" value="OS05G0311600 PROTEIN"/>
    <property type="match status" value="1"/>
</dbReference>
<sequence>LNSIIDALKKLPAAFSETLKILQIINTLPVSTASNEIFFSSLKRISMGDKQLNDLMVIAVEKEDANKIDLDEAVDIFSKLKTRSSTPYK</sequence>
<comment type="caution">
    <text evidence="1">The sequence shown here is derived from an EMBL/GenBank/DDBJ whole genome shotgun (WGS) entry which is preliminary data.</text>
</comment>
<dbReference type="PANTHER" id="PTHR45749">
    <property type="match status" value="1"/>
</dbReference>
<dbReference type="EMBL" id="VUJU01014278">
    <property type="protein sequence ID" value="KAF0702456.1"/>
    <property type="molecule type" value="Genomic_DNA"/>
</dbReference>
<reference evidence="1 2" key="1">
    <citation type="submission" date="2019-08" db="EMBL/GenBank/DDBJ databases">
        <title>Whole genome of Aphis craccivora.</title>
        <authorList>
            <person name="Voronova N.V."/>
            <person name="Shulinski R.S."/>
            <person name="Bandarenka Y.V."/>
            <person name="Zhorov D.G."/>
            <person name="Warner D."/>
        </authorList>
    </citation>
    <scope>NUCLEOTIDE SEQUENCE [LARGE SCALE GENOMIC DNA]</scope>
    <source>
        <strain evidence="1">180601</strain>
        <tissue evidence="1">Whole Body</tissue>
    </source>
</reference>
<dbReference type="AlphaFoldDB" id="A0A6G0VMM9"/>
<gene>
    <name evidence="1" type="ORF">FWK35_00034655</name>
</gene>
<evidence type="ECO:0000313" key="2">
    <source>
        <dbReference type="Proteomes" id="UP000478052"/>
    </source>
</evidence>
<organism evidence="1 2">
    <name type="scientific">Aphis craccivora</name>
    <name type="common">Cowpea aphid</name>
    <dbReference type="NCBI Taxonomy" id="307492"/>
    <lineage>
        <taxon>Eukaryota</taxon>
        <taxon>Metazoa</taxon>
        <taxon>Ecdysozoa</taxon>
        <taxon>Arthropoda</taxon>
        <taxon>Hexapoda</taxon>
        <taxon>Insecta</taxon>
        <taxon>Pterygota</taxon>
        <taxon>Neoptera</taxon>
        <taxon>Paraneoptera</taxon>
        <taxon>Hemiptera</taxon>
        <taxon>Sternorrhyncha</taxon>
        <taxon>Aphidomorpha</taxon>
        <taxon>Aphidoidea</taxon>
        <taxon>Aphididae</taxon>
        <taxon>Aphidini</taxon>
        <taxon>Aphis</taxon>
        <taxon>Aphis</taxon>
    </lineage>
</organism>
<feature type="non-terminal residue" evidence="1">
    <location>
        <position position="89"/>
    </location>
</feature>
<dbReference type="Proteomes" id="UP000478052">
    <property type="component" value="Unassembled WGS sequence"/>
</dbReference>
<keyword evidence="2" id="KW-1185">Reference proteome</keyword>
<dbReference type="OrthoDB" id="6611240at2759"/>